<feature type="compositionally biased region" description="Basic and acidic residues" evidence="1">
    <location>
        <begin position="1"/>
        <end position="12"/>
    </location>
</feature>
<gene>
    <name evidence="2" type="ORF">JYU34_007384</name>
</gene>
<evidence type="ECO:0000256" key="1">
    <source>
        <dbReference type="SAM" id="MobiDB-lite"/>
    </source>
</evidence>
<comment type="caution">
    <text evidence="2">The sequence shown here is derived from an EMBL/GenBank/DDBJ whole genome shotgun (WGS) entry which is preliminary data.</text>
</comment>
<protein>
    <submittedName>
        <fullName evidence="2">Uncharacterized protein</fullName>
    </submittedName>
</protein>
<sequence>MRVRHWLEERKERRAHSNVRRPAAPAQHGPRRQCLGPHLPRNTTEIALISYCHLYQRHNPTF</sequence>
<proteinExistence type="predicted"/>
<keyword evidence="3" id="KW-1185">Reference proteome</keyword>
<accession>A0ABQ7QQA2</accession>
<evidence type="ECO:0000313" key="3">
    <source>
        <dbReference type="Proteomes" id="UP000823941"/>
    </source>
</evidence>
<organism evidence="2 3">
    <name type="scientific">Plutella xylostella</name>
    <name type="common">Diamondback moth</name>
    <name type="synonym">Plutella maculipennis</name>
    <dbReference type="NCBI Taxonomy" id="51655"/>
    <lineage>
        <taxon>Eukaryota</taxon>
        <taxon>Metazoa</taxon>
        <taxon>Ecdysozoa</taxon>
        <taxon>Arthropoda</taxon>
        <taxon>Hexapoda</taxon>
        <taxon>Insecta</taxon>
        <taxon>Pterygota</taxon>
        <taxon>Neoptera</taxon>
        <taxon>Endopterygota</taxon>
        <taxon>Lepidoptera</taxon>
        <taxon>Glossata</taxon>
        <taxon>Ditrysia</taxon>
        <taxon>Yponomeutoidea</taxon>
        <taxon>Plutellidae</taxon>
        <taxon>Plutella</taxon>
    </lineage>
</organism>
<dbReference type="EMBL" id="JAHIBW010000010">
    <property type="protein sequence ID" value="KAG7307227.1"/>
    <property type="molecule type" value="Genomic_DNA"/>
</dbReference>
<name>A0ABQ7QQA2_PLUXY</name>
<reference evidence="2 3" key="1">
    <citation type="submission" date="2021-06" db="EMBL/GenBank/DDBJ databases">
        <title>A haploid diamondback moth (Plutella xylostella L.) genome assembly resolves 31 chromosomes and identifies a diamide resistance mutation.</title>
        <authorList>
            <person name="Ward C.M."/>
            <person name="Perry K.D."/>
            <person name="Baker G."/>
            <person name="Powis K."/>
            <person name="Heckel D.G."/>
            <person name="Baxter S.W."/>
        </authorList>
    </citation>
    <scope>NUCLEOTIDE SEQUENCE [LARGE SCALE GENOMIC DNA]</scope>
    <source>
        <strain evidence="2 3">LV</strain>
        <tissue evidence="2">Single pupa</tissue>
    </source>
</reference>
<feature type="region of interest" description="Disordered" evidence="1">
    <location>
        <begin position="1"/>
        <end position="38"/>
    </location>
</feature>
<dbReference type="Proteomes" id="UP000823941">
    <property type="component" value="Chromosome 10"/>
</dbReference>
<evidence type="ECO:0000313" key="2">
    <source>
        <dbReference type="EMBL" id="KAG7307227.1"/>
    </source>
</evidence>